<dbReference type="InterPro" id="IPR003439">
    <property type="entry name" value="ABC_transporter-like_ATP-bd"/>
</dbReference>
<sequence length="604" mass="66675">MESSNRKIMTRLPETKKVTLMTFAGKYRFLTGTGCVLSGISSVVALAPYLCMWNVVKEVVLNWNTGLDGRSLVHWGWLAVASSLISMLFYYGALMCTHFSAFRTARNMKTAALHHLTRLPIGYFKQEGSGKLRRIIDDGAGQTETYLAHRLPDLAGAIVTPVAVLVLLLVFDWRFGLISLVPMGVGVFFLSRMMGTGMAECMRQYQNALEDMNNEAVEYVRGIPVVKTFQQSIFSFKSFHDSILRYRDWAVNYTISLRIPMCAYTVSINGIFAILIPAGILLIGDISRGASYTAAALDIIFYILFSPICVAMMDKIMWTSENTMAAKDAMNRVLKILKEEPLSEPPAPKKPKDYTIQFQDVTFSYRKGGIAALDKVSLTVPQGATAAVVGASGSGKTTLVSLIPRFFDVNGGSITIGGIDVREISTEELMKMVSFVFQDCHLFKDTLLNNIRAARPQAAEAEVRRALEAARCEDIIEKMPQGLHTVVGTKGVYLSGGEVQRIALARAILKDAPIVLLDEATAFADPDNEYLIQQGFEKLVEGKTVIMIAHRLSTVCRADRIFVMEKGRIAEEGSHNALLASGGLYARMWADYQRSVEWKVGGKA</sequence>
<comment type="subcellular location">
    <subcellularLocation>
        <location evidence="1">Cell membrane</location>
        <topology evidence="1">Multi-pass membrane protein</topology>
    </subcellularLocation>
</comment>
<dbReference type="SUPFAM" id="SSF52540">
    <property type="entry name" value="P-loop containing nucleoside triphosphate hydrolases"/>
    <property type="match status" value="1"/>
</dbReference>
<evidence type="ECO:0000256" key="4">
    <source>
        <dbReference type="ARBA" id="ARBA00022692"/>
    </source>
</evidence>
<keyword evidence="2" id="KW-0813">Transport</keyword>
<evidence type="ECO:0000256" key="6">
    <source>
        <dbReference type="ARBA" id="ARBA00022840"/>
    </source>
</evidence>
<evidence type="ECO:0000256" key="8">
    <source>
        <dbReference type="ARBA" id="ARBA00023136"/>
    </source>
</evidence>
<keyword evidence="4 9" id="KW-0812">Transmembrane</keyword>
<evidence type="ECO:0000313" key="13">
    <source>
        <dbReference type="Proteomes" id="UP000248057"/>
    </source>
</evidence>
<keyword evidence="5" id="KW-0547">Nucleotide-binding</keyword>
<dbReference type="PROSITE" id="PS50893">
    <property type="entry name" value="ABC_TRANSPORTER_2"/>
    <property type="match status" value="1"/>
</dbReference>
<comment type="caution">
    <text evidence="12">The sequence shown here is derived from an EMBL/GenBank/DDBJ whole genome shotgun (WGS) entry which is preliminary data.</text>
</comment>
<keyword evidence="8 9" id="KW-0472">Membrane</keyword>
<dbReference type="GO" id="GO:0005524">
    <property type="term" value="F:ATP binding"/>
    <property type="evidence" value="ECO:0007669"/>
    <property type="project" value="UniProtKB-KW"/>
</dbReference>
<keyword evidence="7 9" id="KW-1133">Transmembrane helix</keyword>
<dbReference type="GO" id="GO:0140359">
    <property type="term" value="F:ABC-type transporter activity"/>
    <property type="evidence" value="ECO:0007669"/>
    <property type="project" value="InterPro"/>
</dbReference>
<keyword evidence="13" id="KW-1185">Reference proteome</keyword>
<feature type="transmembrane region" description="Helical" evidence="9">
    <location>
        <begin position="29"/>
        <end position="55"/>
    </location>
</feature>
<dbReference type="PROSITE" id="PS50929">
    <property type="entry name" value="ABC_TM1F"/>
    <property type="match status" value="1"/>
</dbReference>
<gene>
    <name evidence="12" type="ORF">DFR60_10296</name>
</gene>
<dbReference type="GO" id="GO:0016887">
    <property type="term" value="F:ATP hydrolysis activity"/>
    <property type="evidence" value="ECO:0007669"/>
    <property type="project" value="InterPro"/>
</dbReference>
<keyword evidence="3" id="KW-1003">Cell membrane</keyword>
<dbReference type="InterPro" id="IPR027417">
    <property type="entry name" value="P-loop_NTPase"/>
</dbReference>
<dbReference type="Pfam" id="PF00664">
    <property type="entry name" value="ABC_membrane"/>
    <property type="match status" value="1"/>
</dbReference>
<dbReference type="Gene3D" id="3.40.50.300">
    <property type="entry name" value="P-loop containing nucleotide triphosphate hydrolases"/>
    <property type="match status" value="1"/>
</dbReference>
<dbReference type="Gene3D" id="1.20.1560.10">
    <property type="entry name" value="ABC transporter type 1, transmembrane domain"/>
    <property type="match status" value="1"/>
</dbReference>
<feature type="transmembrane region" description="Helical" evidence="9">
    <location>
        <begin position="75"/>
        <end position="99"/>
    </location>
</feature>
<evidence type="ECO:0000256" key="1">
    <source>
        <dbReference type="ARBA" id="ARBA00004651"/>
    </source>
</evidence>
<dbReference type="EMBL" id="QJKD01000002">
    <property type="protein sequence ID" value="PXX55822.1"/>
    <property type="molecule type" value="Genomic_DNA"/>
</dbReference>
<evidence type="ECO:0000256" key="2">
    <source>
        <dbReference type="ARBA" id="ARBA00022448"/>
    </source>
</evidence>
<feature type="domain" description="ABC transporter" evidence="10">
    <location>
        <begin position="356"/>
        <end position="591"/>
    </location>
</feature>
<evidence type="ECO:0000256" key="7">
    <source>
        <dbReference type="ARBA" id="ARBA00022989"/>
    </source>
</evidence>
<dbReference type="InterPro" id="IPR039421">
    <property type="entry name" value="Type_1_exporter"/>
</dbReference>
<dbReference type="InterPro" id="IPR011527">
    <property type="entry name" value="ABC1_TM_dom"/>
</dbReference>
<evidence type="ECO:0000256" key="3">
    <source>
        <dbReference type="ARBA" id="ARBA00022475"/>
    </source>
</evidence>
<feature type="transmembrane region" description="Helical" evidence="9">
    <location>
        <begin position="177"/>
        <end position="195"/>
    </location>
</feature>
<reference evidence="12 13" key="1">
    <citation type="submission" date="2018-05" db="EMBL/GenBank/DDBJ databases">
        <title>Genomic Encyclopedia of Type Strains, Phase IV (KMG-IV): sequencing the most valuable type-strain genomes for metagenomic binning, comparative biology and taxonomic classification.</title>
        <authorList>
            <person name="Goeker M."/>
        </authorList>
    </citation>
    <scope>NUCLEOTIDE SEQUENCE [LARGE SCALE GENOMIC DNA]</scope>
    <source>
        <strain evidence="12 13">DSM 24995</strain>
    </source>
</reference>
<feature type="domain" description="ABC transmembrane type-1" evidence="11">
    <location>
        <begin position="34"/>
        <end position="283"/>
    </location>
</feature>
<feature type="transmembrane region" description="Helical" evidence="9">
    <location>
        <begin position="262"/>
        <end position="284"/>
    </location>
</feature>
<dbReference type="Pfam" id="PF00005">
    <property type="entry name" value="ABC_tran"/>
    <property type="match status" value="1"/>
</dbReference>
<feature type="transmembrane region" description="Helical" evidence="9">
    <location>
        <begin position="290"/>
        <end position="313"/>
    </location>
</feature>
<dbReference type="AlphaFoldDB" id="A0A2V3YAI8"/>
<dbReference type="InterPro" id="IPR003593">
    <property type="entry name" value="AAA+_ATPase"/>
</dbReference>
<evidence type="ECO:0000259" key="10">
    <source>
        <dbReference type="PROSITE" id="PS50893"/>
    </source>
</evidence>
<evidence type="ECO:0000256" key="9">
    <source>
        <dbReference type="SAM" id="Phobius"/>
    </source>
</evidence>
<dbReference type="GO" id="GO:0034040">
    <property type="term" value="F:ATPase-coupled lipid transmembrane transporter activity"/>
    <property type="evidence" value="ECO:0007669"/>
    <property type="project" value="TreeGrafter"/>
</dbReference>
<evidence type="ECO:0000259" key="11">
    <source>
        <dbReference type="PROSITE" id="PS50929"/>
    </source>
</evidence>
<dbReference type="PANTHER" id="PTHR24221:SF397">
    <property type="entry name" value="ABC TRANSPORTER, ATP-BINDING TRANSMEMBRANE PROTEIN"/>
    <property type="match status" value="1"/>
</dbReference>
<evidence type="ECO:0000313" key="12">
    <source>
        <dbReference type="EMBL" id="PXX55822.1"/>
    </source>
</evidence>
<accession>A0A2V3YAI8</accession>
<organism evidence="12 13">
    <name type="scientific">Hungatella effluvii</name>
    <dbReference type="NCBI Taxonomy" id="1096246"/>
    <lineage>
        <taxon>Bacteria</taxon>
        <taxon>Bacillati</taxon>
        <taxon>Bacillota</taxon>
        <taxon>Clostridia</taxon>
        <taxon>Lachnospirales</taxon>
        <taxon>Lachnospiraceae</taxon>
        <taxon>Hungatella</taxon>
    </lineage>
</organism>
<dbReference type="InterPro" id="IPR036640">
    <property type="entry name" value="ABC1_TM_sf"/>
</dbReference>
<evidence type="ECO:0000256" key="5">
    <source>
        <dbReference type="ARBA" id="ARBA00022741"/>
    </source>
</evidence>
<dbReference type="GeneID" id="86060087"/>
<dbReference type="Proteomes" id="UP000248057">
    <property type="component" value="Unassembled WGS sequence"/>
</dbReference>
<dbReference type="GO" id="GO:0005886">
    <property type="term" value="C:plasma membrane"/>
    <property type="evidence" value="ECO:0007669"/>
    <property type="project" value="UniProtKB-SubCell"/>
</dbReference>
<protein>
    <submittedName>
        <fullName evidence="12">ATP-binding cassette subfamily B protein</fullName>
    </submittedName>
</protein>
<dbReference type="SMART" id="SM00382">
    <property type="entry name" value="AAA"/>
    <property type="match status" value="1"/>
</dbReference>
<dbReference type="PANTHER" id="PTHR24221">
    <property type="entry name" value="ATP-BINDING CASSETTE SUB-FAMILY B"/>
    <property type="match status" value="1"/>
</dbReference>
<dbReference type="RefSeq" id="WP_110321700.1">
    <property type="nucleotide sequence ID" value="NZ_QJKD01000002.1"/>
</dbReference>
<dbReference type="FunFam" id="3.40.50.300:FF:000221">
    <property type="entry name" value="Multidrug ABC transporter ATP-binding protein"/>
    <property type="match status" value="1"/>
</dbReference>
<keyword evidence="6 12" id="KW-0067">ATP-binding</keyword>
<proteinExistence type="predicted"/>
<dbReference type="SUPFAM" id="SSF90123">
    <property type="entry name" value="ABC transporter transmembrane region"/>
    <property type="match status" value="1"/>
</dbReference>
<name>A0A2V3YAI8_9FIRM</name>
<feature type="transmembrane region" description="Helical" evidence="9">
    <location>
        <begin position="154"/>
        <end position="171"/>
    </location>
</feature>